<protein>
    <submittedName>
        <fullName evidence="1">Uncharacterized protein</fullName>
    </submittedName>
</protein>
<proteinExistence type="predicted"/>
<accession>A0A2D4IL84</accession>
<sequence>MSTLFFLCTSMRKKGFFQQWVKTVTREFGVSRMLIYYELFHLLLHLPEILFQVWCSHHSLEVPEVFPVCLWQSDKIYTTTPIRQMIHIVSILKTWTVPPYKVTENKNDGYSCAA</sequence>
<dbReference type="EMBL" id="IACK01107518">
    <property type="protein sequence ID" value="LAA84978.1"/>
    <property type="molecule type" value="Transcribed_RNA"/>
</dbReference>
<dbReference type="AlphaFoldDB" id="A0A2D4IL84"/>
<evidence type="ECO:0000313" key="1">
    <source>
        <dbReference type="EMBL" id="LAA84980.1"/>
    </source>
</evidence>
<reference evidence="1" key="1">
    <citation type="submission" date="2017-07" db="EMBL/GenBank/DDBJ databases">
        <authorList>
            <person name="Mikheyev A."/>
            <person name="Grau M."/>
        </authorList>
    </citation>
    <scope>NUCLEOTIDE SEQUENCE</scope>
    <source>
        <tissue evidence="1">Venom_gland</tissue>
    </source>
</reference>
<dbReference type="EMBL" id="IACK01107516">
    <property type="protein sequence ID" value="LAA84973.1"/>
    <property type="molecule type" value="Transcribed_RNA"/>
</dbReference>
<organism evidence="1">
    <name type="scientific">Micrurus lemniscatus lemniscatus</name>
    <dbReference type="NCBI Taxonomy" id="129467"/>
    <lineage>
        <taxon>Eukaryota</taxon>
        <taxon>Metazoa</taxon>
        <taxon>Chordata</taxon>
        <taxon>Craniata</taxon>
        <taxon>Vertebrata</taxon>
        <taxon>Euteleostomi</taxon>
        <taxon>Lepidosauria</taxon>
        <taxon>Squamata</taxon>
        <taxon>Bifurcata</taxon>
        <taxon>Unidentata</taxon>
        <taxon>Episquamata</taxon>
        <taxon>Toxicofera</taxon>
        <taxon>Serpentes</taxon>
        <taxon>Colubroidea</taxon>
        <taxon>Elapidae</taxon>
        <taxon>Elapinae</taxon>
        <taxon>Micrurus</taxon>
    </lineage>
</organism>
<dbReference type="EMBL" id="IACK01107519">
    <property type="protein sequence ID" value="LAA84980.1"/>
    <property type="molecule type" value="Transcribed_RNA"/>
</dbReference>
<name>A0A2D4IL84_MICLE</name>
<reference evidence="1" key="2">
    <citation type="submission" date="2017-11" db="EMBL/GenBank/DDBJ databases">
        <title>Coralsnake Venomics: Analyses of Venom Gland Transcriptomes and Proteomes of Six Brazilian Taxa.</title>
        <authorList>
            <person name="Aird S.D."/>
            <person name="Jorge da Silva N."/>
            <person name="Qiu L."/>
            <person name="Villar-Briones A."/>
            <person name="Aparecida-Saddi V."/>
            <person name="Campos-Telles M.P."/>
            <person name="Grau M."/>
            <person name="Mikheyev A.S."/>
        </authorList>
    </citation>
    <scope>NUCLEOTIDE SEQUENCE</scope>
    <source>
        <tissue evidence="1">Venom_gland</tissue>
    </source>
</reference>